<sequence>MKRLFAVLLLCATLLPGQALSQAGSPISPETRKELGDFFSPFAAANMQGFGQKTLSDEDLLHFAVWHCIMRADPSLKRVNGGNDIVIPSAVIDTITQTVFGRTIQKHRKAQYVESLASGEAFVFAQVDSLRPGEGDTFLAAGTIYYTAAGETIDPHATRAQWKRAGADVRVGGTFSGVLRRTQGPQAHWTVLQYAVKEAS</sequence>
<keyword evidence="3" id="KW-1185">Reference proteome</keyword>
<dbReference type="EMBL" id="WVUD01000009">
    <property type="protein sequence ID" value="MYL83005.1"/>
    <property type="molecule type" value="Genomic_DNA"/>
</dbReference>
<protein>
    <submittedName>
        <fullName evidence="2">Uncharacterized protein</fullName>
    </submittedName>
</protein>
<dbReference type="Proteomes" id="UP000482487">
    <property type="component" value="Unassembled WGS sequence"/>
</dbReference>
<proteinExistence type="predicted"/>
<evidence type="ECO:0000313" key="2">
    <source>
        <dbReference type="EMBL" id="MYL83005.1"/>
    </source>
</evidence>
<keyword evidence="1" id="KW-0732">Signal</keyword>
<reference evidence="2 3" key="1">
    <citation type="submission" date="2020-01" db="EMBL/GenBank/DDBJ databases">
        <title>Genome sequence of Desulfovibrio aerotolerans DSM 16695(T).</title>
        <authorList>
            <person name="Karnachuk O."/>
            <person name="Avakyan M."/>
            <person name="Mardanov A."/>
            <person name="Kadnikov V."/>
            <person name="Ravin N."/>
        </authorList>
    </citation>
    <scope>NUCLEOTIDE SEQUENCE [LARGE SCALE GENOMIC DNA]</scope>
    <source>
        <strain evidence="2 3">DSM 16695</strain>
    </source>
</reference>
<organism evidence="2 3">
    <name type="scientific">Solidesulfovibrio aerotolerans</name>
    <dbReference type="NCBI Taxonomy" id="295255"/>
    <lineage>
        <taxon>Bacteria</taxon>
        <taxon>Pseudomonadati</taxon>
        <taxon>Thermodesulfobacteriota</taxon>
        <taxon>Desulfovibrionia</taxon>
        <taxon>Desulfovibrionales</taxon>
        <taxon>Desulfovibrionaceae</taxon>
        <taxon>Solidesulfovibrio</taxon>
    </lineage>
</organism>
<gene>
    <name evidence="2" type="ORF">GTA51_07630</name>
</gene>
<dbReference type="RefSeq" id="WP_160960021.1">
    <property type="nucleotide sequence ID" value="NZ_WVUD01000009.1"/>
</dbReference>
<dbReference type="OrthoDB" id="5451218at2"/>
<feature type="chain" id="PRO_5028995955" evidence="1">
    <location>
        <begin position="22"/>
        <end position="200"/>
    </location>
</feature>
<comment type="caution">
    <text evidence="2">The sequence shown here is derived from an EMBL/GenBank/DDBJ whole genome shotgun (WGS) entry which is preliminary data.</text>
</comment>
<evidence type="ECO:0000256" key="1">
    <source>
        <dbReference type="SAM" id="SignalP"/>
    </source>
</evidence>
<dbReference type="AlphaFoldDB" id="A0A7C9IKN6"/>
<evidence type="ECO:0000313" key="3">
    <source>
        <dbReference type="Proteomes" id="UP000482487"/>
    </source>
</evidence>
<feature type="signal peptide" evidence="1">
    <location>
        <begin position="1"/>
        <end position="21"/>
    </location>
</feature>
<name>A0A7C9IKN6_9BACT</name>
<accession>A0A7C9IKN6</accession>